<dbReference type="GO" id="GO:0003677">
    <property type="term" value="F:DNA binding"/>
    <property type="evidence" value="ECO:0007669"/>
    <property type="project" value="InterPro"/>
</dbReference>
<dbReference type="InterPro" id="IPR039425">
    <property type="entry name" value="RNA_pol_sigma-70-like"/>
</dbReference>
<dbReference type="InterPro" id="IPR014284">
    <property type="entry name" value="RNA_pol_sigma-70_dom"/>
</dbReference>
<dbReference type="Proteomes" id="UP000627292">
    <property type="component" value="Unassembled WGS sequence"/>
</dbReference>
<dbReference type="InterPro" id="IPR013325">
    <property type="entry name" value="RNA_pol_sigma_r2"/>
</dbReference>
<evidence type="ECO:0000313" key="7">
    <source>
        <dbReference type="Proteomes" id="UP000627292"/>
    </source>
</evidence>
<dbReference type="InterPro" id="IPR013249">
    <property type="entry name" value="RNA_pol_sigma70_r4_t2"/>
</dbReference>
<comment type="similarity">
    <text evidence="1">Belongs to the sigma-70 factor family. ECF subfamily.</text>
</comment>
<dbReference type="SUPFAM" id="SSF88659">
    <property type="entry name" value="Sigma3 and sigma4 domains of RNA polymerase sigma factors"/>
    <property type="match status" value="1"/>
</dbReference>
<organism evidence="6 7">
    <name type="scientific">Filimonas zeae</name>
    <dbReference type="NCBI Taxonomy" id="1737353"/>
    <lineage>
        <taxon>Bacteria</taxon>
        <taxon>Pseudomonadati</taxon>
        <taxon>Bacteroidota</taxon>
        <taxon>Chitinophagia</taxon>
        <taxon>Chitinophagales</taxon>
        <taxon>Chitinophagaceae</taxon>
        <taxon>Filimonas</taxon>
    </lineage>
</organism>
<dbReference type="GO" id="GO:0006352">
    <property type="term" value="P:DNA-templated transcription initiation"/>
    <property type="evidence" value="ECO:0007669"/>
    <property type="project" value="InterPro"/>
</dbReference>
<evidence type="ECO:0000256" key="4">
    <source>
        <dbReference type="ARBA" id="ARBA00023163"/>
    </source>
</evidence>
<comment type="caution">
    <text evidence="6">The sequence shown here is derived from an EMBL/GenBank/DDBJ whole genome shotgun (WGS) entry which is preliminary data.</text>
</comment>
<keyword evidence="4" id="KW-0804">Transcription</keyword>
<dbReference type="Gene3D" id="1.10.10.10">
    <property type="entry name" value="Winged helix-like DNA-binding domain superfamily/Winged helix DNA-binding domain"/>
    <property type="match status" value="1"/>
</dbReference>
<evidence type="ECO:0000259" key="5">
    <source>
        <dbReference type="Pfam" id="PF08281"/>
    </source>
</evidence>
<dbReference type="GO" id="GO:0016987">
    <property type="term" value="F:sigma factor activity"/>
    <property type="evidence" value="ECO:0007669"/>
    <property type="project" value="UniProtKB-KW"/>
</dbReference>
<evidence type="ECO:0000256" key="2">
    <source>
        <dbReference type="ARBA" id="ARBA00023015"/>
    </source>
</evidence>
<dbReference type="PANTHER" id="PTHR43133:SF46">
    <property type="entry name" value="RNA POLYMERASE SIGMA-70 FACTOR ECF SUBFAMILY"/>
    <property type="match status" value="1"/>
</dbReference>
<protein>
    <recommendedName>
        <fullName evidence="5">RNA polymerase sigma factor 70 region 4 type 2 domain-containing protein</fullName>
    </recommendedName>
</protein>
<evidence type="ECO:0000256" key="1">
    <source>
        <dbReference type="ARBA" id="ARBA00010641"/>
    </source>
</evidence>
<dbReference type="AlphaFoldDB" id="A0A917IPA6"/>
<dbReference type="NCBIfam" id="TIGR02937">
    <property type="entry name" value="sigma70-ECF"/>
    <property type="match status" value="1"/>
</dbReference>
<dbReference type="InterPro" id="IPR013324">
    <property type="entry name" value="RNA_pol_sigma_r3/r4-like"/>
</dbReference>
<feature type="domain" description="RNA polymerase sigma factor 70 region 4 type 2" evidence="5">
    <location>
        <begin position="120"/>
        <end position="170"/>
    </location>
</feature>
<keyword evidence="3" id="KW-0731">Sigma factor</keyword>
<proteinExistence type="inferred from homology"/>
<sequence>MEGKLWQELQNGNEEAFMKLYNQSYQVLYSFGSRVHANSQVVKDTIHEMFCELWDQHARLPQVENVRAYLFTYLKRKLLREITIEVKHHSFVREDSSRPQMELSYEDMLVNLETDEETRNRLRHYLQKLTPAQLQIIQMKYYEGLSYEQIAHQLQLQPRTVYNRVYESLQLLRKYLNLLLLLGITLP</sequence>
<name>A0A917IPA6_9BACT</name>
<dbReference type="SUPFAM" id="SSF88946">
    <property type="entry name" value="Sigma2 domain of RNA polymerase sigma factors"/>
    <property type="match status" value="1"/>
</dbReference>
<dbReference type="PANTHER" id="PTHR43133">
    <property type="entry name" value="RNA POLYMERASE ECF-TYPE SIGMA FACTO"/>
    <property type="match status" value="1"/>
</dbReference>
<dbReference type="Gene3D" id="1.10.1740.10">
    <property type="match status" value="1"/>
</dbReference>
<dbReference type="EMBL" id="BMIB01000001">
    <property type="protein sequence ID" value="GGH60326.1"/>
    <property type="molecule type" value="Genomic_DNA"/>
</dbReference>
<accession>A0A917IPA6</accession>
<evidence type="ECO:0000256" key="3">
    <source>
        <dbReference type="ARBA" id="ARBA00023082"/>
    </source>
</evidence>
<dbReference type="InterPro" id="IPR036388">
    <property type="entry name" value="WH-like_DNA-bd_sf"/>
</dbReference>
<dbReference type="Pfam" id="PF08281">
    <property type="entry name" value="Sigma70_r4_2"/>
    <property type="match status" value="1"/>
</dbReference>
<reference evidence="6" key="2">
    <citation type="submission" date="2020-09" db="EMBL/GenBank/DDBJ databases">
        <authorList>
            <person name="Sun Q."/>
            <person name="Zhou Y."/>
        </authorList>
    </citation>
    <scope>NUCLEOTIDE SEQUENCE</scope>
    <source>
        <strain evidence="6">CGMCC 1.15290</strain>
    </source>
</reference>
<reference evidence="6" key="1">
    <citation type="journal article" date="2014" name="Int. J. Syst. Evol. Microbiol.">
        <title>Complete genome sequence of Corynebacterium casei LMG S-19264T (=DSM 44701T), isolated from a smear-ripened cheese.</title>
        <authorList>
            <consortium name="US DOE Joint Genome Institute (JGI-PGF)"/>
            <person name="Walter F."/>
            <person name="Albersmeier A."/>
            <person name="Kalinowski J."/>
            <person name="Ruckert C."/>
        </authorList>
    </citation>
    <scope>NUCLEOTIDE SEQUENCE</scope>
    <source>
        <strain evidence="6">CGMCC 1.15290</strain>
    </source>
</reference>
<keyword evidence="7" id="KW-1185">Reference proteome</keyword>
<evidence type="ECO:0000313" key="6">
    <source>
        <dbReference type="EMBL" id="GGH60326.1"/>
    </source>
</evidence>
<gene>
    <name evidence="6" type="ORF">GCM10011379_08060</name>
</gene>
<keyword evidence="2" id="KW-0805">Transcription regulation</keyword>